<evidence type="ECO:0000256" key="3">
    <source>
        <dbReference type="ARBA" id="ARBA00022553"/>
    </source>
</evidence>
<dbReference type="STRING" id="572480.Arnit_2098"/>
<dbReference type="InterPro" id="IPR036097">
    <property type="entry name" value="HisK_dim/P_sf"/>
</dbReference>
<dbReference type="CDD" id="cd00082">
    <property type="entry name" value="HisKA"/>
    <property type="match status" value="1"/>
</dbReference>
<dbReference type="Pfam" id="PF02518">
    <property type="entry name" value="HATPase_c"/>
    <property type="match status" value="1"/>
</dbReference>
<evidence type="ECO:0000256" key="1">
    <source>
        <dbReference type="ARBA" id="ARBA00000085"/>
    </source>
</evidence>
<sequence precursor="true">MIGINTKSYIFKLALSYSFLIIILICIPAYFYTQSELESYKFNQNKLLDIHTSSIQRSISDFSDSKSNIFNFPKSFSFDSYLFKNNNQLIYSTTNKSFDINKTQQLIKKVSLSPNRLNADYLVVTKAFDYEEIYIKITLLTLILSIFVFISLFLILKQSITPYKKANDYLDAFFNDAMHELKTPLGVIQLNLEMLQEKQKDSKEISRCLNGLKNLLFIYEDIEYLIKNKRITFTKEDLDLSLFLKQRVELFESLAKSKNIIFDLNIEDDLFLFINRAQIQRVIDNTISNAIKYSKENQKIIIKLKKEEQIILSIQDFGKGIKNTSTIFNRYYREDTVKGGFGIGLNIVKNICQENNIKIKVISKLNKGSSFSYFFQLLIFVLS</sequence>
<dbReference type="AlphaFoldDB" id="D5V0E0"/>
<keyword evidence="7" id="KW-0472">Membrane</keyword>
<keyword evidence="3" id="KW-0597">Phosphoprotein</keyword>
<dbReference type="HOGENOM" id="CLU_000445_89_10_7"/>
<feature type="transmembrane region" description="Helical" evidence="7">
    <location>
        <begin position="9"/>
        <end position="32"/>
    </location>
</feature>
<dbReference type="EC" id="2.7.13.3" evidence="2"/>
<dbReference type="GO" id="GO:0004721">
    <property type="term" value="F:phosphoprotein phosphatase activity"/>
    <property type="evidence" value="ECO:0007669"/>
    <property type="project" value="TreeGrafter"/>
</dbReference>
<keyword evidence="6" id="KW-0902">Two-component regulatory system</keyword>
<evidence type="ECO:0000259" key="8">
    <source>
        <dbReference type="PROSITE" id="PS50109"/>
    </source>
</evidence>
<dbReference type="CDD" id="cd00075">
    <property type="entry name" value="HATPase"/>
    <property type="match status" value="1"/>
</dbReference>
<dbReference type="PRINTS" id="PR00344">
    <property type="entry name" value="BCTRLSENSOR"/>
</dbReference>
<dbReference type="SUPFAM" id="SSF47384">
    <property type="entry name" value="Homodimeric domain of signal transducing histidine kinase"/>
    <property type="match status" value="1"/>
</dbReference>
<dbReference type="KEGG" id="ant:Arnit_2098"/>
<comment type="catalytic activity">
    <reaction evidence="1">
        <text>ATP + protein L-histidine = ADP + protein N-phospho-L-histidine.</text>
        <dbReference type="EC" id="2.7.13.3"/>
    </reaction>
</comment>
<dbReference type="Pfam" id="PF00512">
    <property type="entry name" value="HisKA"/>
    <property type="match status" value="1"/>
</dbReference>
<dbReference type="InterPro" id="IPR050351">
    <property type="entry name" value="BphY/WalK/GraS-like"/>
</dbReference>
<dbReference type="SMART" id="SM00387">
    <property type="entry name" value="HATPase_c"/>
    <property type="match status" value="1"/>
</dbReference>
<dbReference type="SUPFAM" id="SSF55874">
    <property type="entry name" value="ATPase domain of HSP90 chaperone/DNA topoisomerase II/histidine kinase"/>
    <property type="match status" value="1"/>
</dbReference>
<keyword evidence="10" id="KW-1185">Reference proteome</keyword>
<gene>
    <name evidence="9" type="ordered locus">Arnit_2098</name>
</gene>
<dbReference type="InterPro" id="IPR036890">
    <property type="entry name" value="HATPase_C_sf"/>
</dbReference>
<keyword evidence="4" id="KW-0808">Transferase</keyword>
<evidence type="ECO:0000313" key="10">
    <source>
        <dbReference type="Proteomes" id="UP000000939"/>
    </source>
</evidence>
<evidence type="ECO:0000256" key="5">
    <source>
        <dbReference type="ARBA" id="ARBA00022777"/>
    </source>
</evidence>
<dbReference type="PANTHER" id="PTHR45453:SF1">
    <property type="entry name" value="PHOSPHATE REGULON SENSOR PROTEIN PHOR"/>
    <property type="match status" value="1"/>
</dbReference>
<accession>D5V0E0</accession>
<keyword evidence="7" id="KW-1133">Transmembrane helix</keyword>
<keyword evidence="7" id="KW-0812">Transmembrane</keyword>
<keyword evidence="5 9" id="KW-0418">Kinase</keyword>
<reference evidence="9 10" key="1">
    <citation type="journal article" date="2010" name="Stand. Genomic Sci.">
        <title>Complete genome sequence of Arcobacter nitrofigilis type strain (CI).</title>
        <authorList>
            <person name="Pati A."/>
            <person name="Gronow S."/>
            <person name="Lapidus A."/>
            <person name="Copeland A."/>
            <person name="Glavina Del Rio T."/>
            <person name="Nolan M."/>
            <person name="Lucas S."/>
            <person name="Tice H."/>
            <person name="Cheng J.F."/>
            <person name="Han C."/>
            <person name="Chertkov O."/>
            <person name="Bruce D."/>
            <person name="Tapia R."/>
            <person name="Goodwin L."/>
            <person name="Pitluck S."/>
            <person name="Liolios K."/>
            <person name="Ivanova N."/>
            <person name="Mavromatis K."/>
            <person name="Chen A."/>
            <person name="Palaniappan K."/>
            <person name="Land M."/>
            <person name="Hauser L."/>
            <person name="Chang Y.J."/>
            <person name="Jeffries C.D."/>
            <person name="Detter J.C."/>
            <person name="Rohde M."/>
            <person name="Goker M."/>
            <person name="Bristow J."/>
            <person name="Eisen J.A."/>
            <person name="Markowitz V."/>
            <person name="Hugenholtz P."/>
            <person name="Klenk H.P."/>
            <person name="Kyrpides N.C."/>
        </authorList>
    </citation>
    <scope>NUCLEOTIDE SEQUENCE [LARGE SCALE GENOMIC DNA]</scope>
    <source>
        <strain evidence="10">ATCC 33309 / DSM 7299 / CCUG 15893 / LMG 7604 / NCTC 12251 / CI</strain>
    </source>
</reference>
<evidence type="ECO:0000256" key="7">
    <source>
        <dbReference type="SAM" id="Phobius"/>
    </source>
</evidence>
<dbReference type="RefSeq" id="WP_013135897.1">
    <property type="nucleotide sequence ID" value="NC_014166.1"/>
</dbReference>
<dbReference type="InterPro" id="IPR003594">
    <property type="entry name" value="HATPase_dom"/>
</dbReference>
<dbReference type="GO" id="GO:0000155">
    <property type="term" value="F:phosphorelay sensor kinase activity"/>
    <property type="evidence" value="ECO:0007669"/>
    <property type="project" value="InterPro"/>
</dbReference>
<dbReference type="GO" id="GO:0005886">
    <property type="term" value="C:plasma membrane"/>
    <property type="evidence" value="ECO:0007669"/>
    <property type="project" value="TreeGrafter"/>
</dbReference>
<dbReference type="Gene3D" id="3.30.565.10">
    <property type="entry name" value="Histidine kinase-like ATPase, C-terminal domain"/>
    <property type="match status" value="1"/>
</dbReference>
<organism evidence="9 10">
    <name type="scientific">Arcobacter nitrofigilis (strain ATCC 33309 / DSM 7299 / CCUG 15893 / LMG 7604 / NCTC 12251 / CI)</name>
    <name type="common">Campylobacter nitrofigilis</name>
    <dbReference type="NCBI Taxonomy" id="572480"/>
    <lineage>
        <taxon>Bacteria</taxon>
        <taxon>Pseudomonadati</taxon>
        <taxon>Campylobacterota</taxon>
        <taxon>Epsilonproteobacteria</taxon>
        <taxon>Campylobacterales</taxon>
        <taxon>Arcobacteraceae</taxon>
        <taxon>Arcobacter</taxon>
    </lineage>
</organism>
<name>D5V0E0_ARCNC</name>
<dbReference type="Proteomes" id="UP000000939">
    <property type="component" value="Chromosome"/>
</dbReference>
<dbReference type="eggNOG" id="COG5002">
    <property type="taxonomic scope" value="Bacteria"/>
</dbReference>
<dbReference type="OrthoDB" id="9761634at2"/>
<proteinExistence type="predicted"/>
<dbReference type="Gene3D" id="1.10.287.130">
    <property type="match status" value="1"/>
</dbReference>
<dbReference type="EMBL" id="CP001999">
    <property type="protein sequence ID" value="ADG93752.1"/>
    <property type="molecule type" value="Genomic_DNA"/>
</dbReference>
<feature type="domain" description="Histidine kinase" evidence="8">
    <location>
        <begin position="176"/>
        <end position="379"/>
    </location>
</feature>
<evidence type="ECO:0000256" key="2">
    <source>
        <dbReference type="ARBA" id="ARBA00012438"/>
    </source>
</evidence>
<dbReference type="PROSITE" id="PS50109">
    <property type="entry name" value="HIS_KIN"/>
    <property type="match status" value="1"/>
</dbReference>
<evidence type="ECO:0000256" key="6">
    <source>
        <dbReference type="ARBA" id="ARBA00023012"/>
    </source>
</evidence>
<evidence type="ECO:0000313" key="9">
    <source>
        <dbReference type="EMBL" id="ADG93752.1"/>
    </source>
</evidence>
<dbReference type="PANTHER" id="PTHR45453">
    <property type="entry name" value="PHOSPHATE REGULON SENSOR PROTEIN PHOR"/>
    <property type="match status" value="1"/>
</dbReference>
<protein>
    <recommendedName>
        <fullName evidence="2">histidine kinase</fullName>
        <ecNumber evidence="2">2.7.13.3</ecNumber>
    </recommendedName>
</protein>
<feature type="transmembrane region" description="Helical" evidence="7">
    <location>
        <begin position="133"/>
        <end position="156"/>
    </location>
</feature>
<dbReference type="InterPro" id="IPR005467">
    <property type="entry name" value="His_kinase_dom"/>
</dbReference>
<dbReference type="InterPro" id="IPR004358">
    <property type="entry name" value="Sig_transdc_His_kin-like_C"/>
</dbReference>
<dbReference type="SMART" id="SM00388">
    <property type="entry name" value="HisKA"/>
    <property type="match status" value="1"/>
</dbReference>
<dbReference type="GO" id="GO:0016036">
    <property type="term" value="P:cellular response to phosphate starvation"/>
    <property type="evidence" value="ECO:0007669"/>
    <property type="project" value="TreeGrafter"/>
</dbReference>
<evidence type="ECO:0000256" key="4">
    <source>
        <dbReference type="ARBA" id="ARBA00022679"/>
    </source>
</evidence>
<dbReference type="InterPro" id="IPR003661">
    <property type="entry name" value="HisK_dim/P_dom"/>
</dbReference>